<dbReference type="AlphaFoldDB" id="A0AAU9N8N9"/>
<keyword evidence="2" id="KW-1185">Reference proteome</keyword>
<comment type="caution">
    <text evidence="1">The sequence shown here is derived from an EMBL/GenBank/DDBJ whole genome shotgun (WGS) entry which is preliminary data.</text>
</comment>
<reference evidence="1 2" key="1">
    <citation type="submission" date="2022-01" db="EMBL/GenBank/DDBJ databases">
        <authorList>
            <person name="Xiong W."/>
            <person name="Schranz E."/>
        </authorList>
    </citation>
    <scope>NUCLEOTIDE SEQUENCE [LARGE SCALE GENOMIC DNA]</scope>
</reference>
<protein>
    <submittedName>
        <fullName evidence="1">Uncharacterized protein</fullName>
    </submittedName>
</protein>
<dbReference type="EMBL" id="CAKMRJ010003540">
    <property type="protein sequence ID" value="CAH1434417.1"/>
    <property type="molecule type" value="Genomic_DNA"/>
</dbReference>
<evidence type="ECO:0000313" key="2">
    <source>
        <dbReference type="Proteomes" id="UP001157418"/>
    </source>
</evidence>
<gene>
    <name evidence="1" type="ORF">LVIROSA_LOCUS20939</name>
</gene>
<proteinExistence type="predicted"/>
<organism evidence="1 2">
    <name type="scientific">Lactuca virosa</name>
    <dbReference type="NCBI Taxonomy" id="75947"/>
    <lineage>
        <taxon>Eukaryota</taxon>
        <taxon>Viridiplantae</taxon>
        <taxon>Streptophyta</taxon>
        <taxon>Embryophyta</taxon>
        <taxon>Tracheophyta</taxon>
        <taxon>Spermatophyta</taxon>
        <taxon>Magnoliopsida</taxon>
        <taxon>eudicotyledons</taxon>
        <taxon>Gunneridae</taxon>
        <taxon>Pentapetalae</taxon>
        <taxon>asterids</taxon>
        <taxon>campanulids</taxon>
        <taxon>Asterales</taxon>
        <taxon>Asteraceae</taxon>
        <taxon>Cichorioideae</taxon>
        <taxon>Cichorieae</taxon>
        <taxon>Lactucinae</taxon>
        <taxon>Lactuca</taxon>
    </lineage>
</organism>
<accession>A0AAU9N8N9</accession>
<name>A0AAU9N8N9_9ASTR</name>
<evidence type="ECO:0000313" key="1">
    <source>
        <dbReference type="EMBL" id="CAH1434417.1"/>
    </source>
</evidence>
<dbReference type="Proteomes" id="UP001157418">
    <property type="component" value="Unassembled WGS sequence"/>
</dbReference>
<sequence>MTGECWNGGNRWKKAAKLGCLMAMGHDRGRAVAASGVPVVTIQWQPVVLVPTTPVASVYFFRRDEEETQTERGGGGVWEGDDESSVFLAFYIDGKSRSRRRRINCEKKKSVGGSNYVRTSLERR</sequence>